<dbReference type="InterPro" id="IPR054708">
    <property type="entry name" value="MTPAP-like_central"/>
</dbReference>
<dbReference type="Gene3D" id="3.30.460.10">
    <property type="entry name" value="Beta Polymerase, domain 2"/>
    <property type="match status" value="1"/>
</dbReference>
<evidence type="ECO:0000313" key="14">
    <source>
        <dbReference type="Proteomes" id="UP000077266"/>
    </source>
</evidence>
<gene>
    <name evidence="13" type="ORF">EXIGLDRAFT_614129</name>
</gene>
<dbReference type="GO" id="GO:0005737">
    <property type="term" value="C:cytoplasm"/>
    <property type="evidence" value="ECO:0007669"/>
    <property type="project" value="UniProtKB-SubCell"/>
</dbReference>
<feature type="non-terminal residue" evidence="13">
    <location>
        <position position="390"/>
    </location>
</feature>
<dbReference type="GO" id="GO:0031123">
    <property type="term" value="P:RNA 3'-end processing"/>
    <property type="evidence" value="ECO:0007669"/>
    <property type="project" value="TreeGrafter"/>
</dbReference>
<dbReference type="Pfam" id="PF03828">
    <property type="entry name" value="PAP_assoc"/>
    <property type="match status" value="1"/>
</dbReference>
<evidence type="ECO:0000256" key="8">
    <source>
        <dbReference type="ARBA" id="ARBA00022723"/>
    </source>
</evidence>
<dbReference type="GO" id="GO:1990817">
    <property type="term" value="F:poly(A) RNA polymerase activity"/>
    <property type="evidence" value="ECO:0007669"/>
    <property type="project" value="UniProtKB-EC"/>
</dbReference>
<dbReference type="GO" id="GO:0046872">
    <property type="term" value="F:metal ion binding"/>
    <property type="evidence" value="ECO:0007669"/>
    <property type="project" value="UniProtKB-KW"/>
</dbReference>
<dbReference type="Pfam" id="PF22600">
    <property type="entry name" value="MTPAP-like_central"/>
    <property type="match status" value="1"/>
</dbReference>
<feature type="domain" description="PAP-associated" evidence="11">
    <location>
        <begin position="268"/>
        <end position="344"/>
    </location>
</feature>
<sequence>MSSSPAESSHLSAGPSSSSRPTTSNNKQKKQFLAELNGHLYEFVVRLLPTQDELAIKEDVRKLLEKLIRTIEPDSTLFAFGSTANGFSLRNSDMDLCCLIDSGKPPLHATDLVTMVGDLLERETKFVVKTLPHARIPIIKLSLSPSPGLPFGIACDIGFENRLALENTRMLHTYASFDPARVRTMVLFLKVWCKRRKINSPYEGTLSSYGYVLIVIYFLVHVKSPPVLPNLQQATNGEERRFGEHNVWFCDDIESLRHRWQSSNTQTVAELLVDLFKYYARDFPYNTGIASIRAGPLKKSDKGWTTDVSRASYILRTTALINVRQYSSRRDGNRLCIEDPFETDFNVGRCVTKEGLYLIRGEFMRAARILTVRPENALVAIAQLCAERDD</sequence>
<evidence type="ECO:0000256" key="3">
    <source>
        <dbReference type="ARBA" id="ARBA00004496"/>
    </source>
</evidence>
<keyword evidence="14" id="KW-1185">Reference proteome</keyword>
<evidence type="ECO:0000256" key="7">
    <source>
        <dbReference type="ARBA" id="ARBA00022679"/>
    </source>
</evidence>
<evidence type="ECO:0000259" key="12">
    <source>
        <dbReference type="Pfam" id="PF22600"/>
    </source>
</evidence>
<evidence type="ECO:0000256" key="4">
    <source>
        <dbReference type="ARBA" id="ARBA00008593"/>
    </source>
</evidence>
<evidence type="ECO:0000256" key="1">
    <source>
        <dbReference type="ARBA" id="ARBA00001936"/>
    </source>
</evidence>
<organism evidence="13 14">
    <name type="scientific">Exidia glandulosa HHB12029</name>
    <dbReference type="NCBI Taxonomy" id="1314781"/>
    <lineage>
        <taxon>Eukaryota</taxon>
        <taxon>Fungi</taxon>
        <taxon>Dikarya</taxon>
        <taxon>Basidiomycota</taxon>
        <taxon>Agaricomycotina</taxon>
        <taxon>Agaricomycetes</taxon>
        <taxon>Auriculariales</taxon>
        <taxon>Exidiaceae</taxon>
        <taxon>Exidia</taxon>
    </lineage>
</organism>
<accession>A0A165HY19</accession>
<dbReference type="PANTHER" id="PTHR12271">
    <property type="entry name" value="POLY A POLYMERASE CID PAP -RELATED"/>
    <property type="match status" value="1"/>
</dbReference>
<protein>
    <recommendedName>
        <fullName evidence="5">polynucleotide adenylyltransferase</fullName>
        <ecNumber evidence="5">2.7.7.19</ecNumber>
    </recommendedName>
</protein>
<evidence type="ECO:0000313" key="13">
    <source>
        <dbReference type="EMBL" id="KZV92621.1"/>
    </source>
</evidence>
<keyword evidence="7" id="KW-0808">Transferase</keyword>
<dbReference type="PANTHER" id="PTHR12271:SF40">
    <property type="entry name" value="POLY(A) RNA POLYMERASE GLD2"/>
    <property type="match status" value="1"/>
</dbReference>
<evidence type="ECO:0000256" key="6">
    <source>
        <dbReference type="ARBA" id="ARBA00022490"/>
    </source>
</evidence>
<dbReference type="STRING" id="1314781.A0A165HY19"/>
<dbReference type="GO" id="GO:0010605">
    <property type="term" value="P:negative regulation of macromolecule metabolic process"/>
    <property type="evidence" value="ECO:0007669"/>
    <property type="project" value="UniProtKB-ARBA"/>
</dbReference>
<feature type="region of interest" description="Disordered" evidence="10">
    <location>
        <begin position="1"/>
        <end position="28"/>
    </location>
</feature>
<dbReference type="InParanoid" id="A0A165HY19"/>
<dbReference type="SUPFAM" id="SSF81631">
    <property type="entry name" value="PAP/OAS1 substrate-binding domain"/>
    <property type="match status" value="1"/>
</dbReference>
<comment type="cofactor">
    <cofactor evidence="1">
        <name>Mn(2+)</name>
        <dbReference type="ChEBI" id="CHEBI:29035"/>
    </cofactor>
</comment>
<evidence type="ECO:0000256" key="2">
    <source>
        <dbReference type="ARBA" id="ARBA00001946"/>
    </source>
</evidence>
<keyword evidence="6" id="KW-0963">Cytoplasm</keyword>
<comment type="cofactor">
    <cofactor evidence="2">
        <name>Mg(2+)</name>
        <dbReference type="ChEBI" id="CHEBI:18420"/>
    </cofactor>
</comment>
<feature type="domain" description="Poly(A) RNA polymerase mitochondrial-like central palm" evidence="12">
    <location>
        <begin position="36"/>
        <end position="175"/>
    </location>
</feature>
<dbReference type="InterPro" id="IPR002058">
    <property type="entry name" value="PAP_assoc"/>
</dbReference>
<comment type="similarity">
    <text evidence="4">Belongs to the DNA polymerase type-B-like family.</text>
</comment>
<dbReference type="Gene3D" id="1.10.1410.10">
    <property type="match status" value="1"/>
</dbReference>
<dbReference type="Proteomes" id="UP000077266">
    <property type="component" value="Unassembled WGS sequence"/>
</dbReference>
<dbReference type="EMBL" id="KV426005">
    <property type="protein sequence ID" value="KZV92621.1"/>
    <property type="molecule type" value="Genomic_DNA"/>
</dbReference>
<feature type="compositionally biased region" description="Low complexity" evidence="10">
    <location>
        <begin position="1"/>
        <end position="24"/>
    </location>
</feature>
<name>A0A165HY19_EXIGL</name>
<dbReference type="FunCoup" id="A0A165HY19">
    <property type="interactions" value="154"/>
</dbReference>
<keyword evidence="9" id="KW-0460">Magnesium</keyword>
<keyword evidence="8" id="KW-0479">Metal-binding</keyword>
<dbReference type="AlphaFoldDB" id="A0A165HY19"/>
<dbReference type="EC" id="2.7.7.19" evidence="5"/>
<dbReference type="CDD" id="cd05402">
    <property type="entry name" value="NT_PAP_TUTase"/>
    <property type="match status" value="1"/>
</dbReference>
<comment type="subcellular location">
    <subcellularLocation>
        <location evidence="3">Cytoplasm</location>
    </subcellularLocation>
</comment>
<proteinExistence type="inferred from homology"/>
<evidence type="ECO:0000256" key="9">
    <source>
        <dbReference type="ARBA" id="ARBA00022842"/>
    </source>
</evidence>
<dbReference type="InterPro" id="IPR043519">
    <property type="entry name" value="NT_sf"/>
</dbReference>
<dbReference type="OrthoDB" id="407432at2759"/>
<reference evidence="13 14" key="1">
    <citation type="journal article" date="2016" name="Mol. Biol. Evol.">
        <title>Comparative Genomics of Early-Diverging Mushroom-Forming Fungi Provides Insights into the Origins of Lignocellulose Decay Capabilities.</title>
        <authorList>
            <person name="Nagy L.G."/>
            <person name="Riley R."/>
            <person name="Tritt A."/>
            <person name="Adam C."/>
            <person name="Daum C."/>
            <person name="Floudas D."/>
            <person name="Sun H."/>
            <person name="Yadav J.S."/>
            <person name="Pangilinan J."/>
            <person name="Larsson K.H."/>
            <person name="Matsuura K."/>
            <person name="Barry K."/>
            <person name="Labutti K."/>
            <person name="Kuo R."/>
            <person name="Ohm R.A."/>
            <person name="Bhattacharya S.S."/>
            <person name="Shirouzu T."/>
            <person name="Yoshinaga Y."/>
            <person name="Martin F.M."/>
            <person name="Grigoriev I.V."/>
            <person name="Hibbett D.S."/>
        </authorList>
    </citation>
    <scope>NUCLEOTIDE SEQUENCE [LARGE SCALE GENOMIC DNA]</scope>
    <source>
        <strain evidence="13 14">HHB12029</strain>
    </source>
</reference>
<evidence type="ECO:0000259" key="11">
    <source>
        <dbReference type="Pfam" id="PF03828"/>
    </source>
</evidence>
<evidence type="ECO:0000256" key="5">
    <source>
        <dbReference type="ARBA" id="ARBA00012388"/>
    </source>
</evidence>
<evidence type="ECO:0000256" key="10">
    <source>
        <dbReference type="SAM" id="MobiDB-lite"/>
    </source>
</evidence>
<dbReference type="SUPFAM" id="SSF81301">
    <property type="entry name" value="Nucleotidyltransferase"/>
    <property type="match status" value="1"/>
</dbReference>